<dbReference type="InterPro" id="IPR050706">
    <property type="entry name" value="Cyclic-di-GMP_PDE-like"/>
</dbReference>
<accession>A0A401IC84</accession>
<dbReference type="SMART" id="SM00052">
    <property type="entry name" value="EAL"/>
    <property type="match status" value="1"/>
</dbReference>
<proteinExistence type="predicted"/>
<name>A0A401IC84_APHSA</name>
<feature type="domain" description="Response regulatory" evidence="3">
    <location>
        <begin position="5"/>
        <end position="121"/>
    </location>
</feature>
<evidence type="ECO:0000259" key="5">
    <source>
        <dbReference type="PROSITE" id="PS50887"/>
    </source>
</evidence>
<dbReference type="GO" id="GO:0000160">
    <property type="term" value="P:phosphorelay signal transduction system"/>
    <property type="evidence" value="ECO:0007669"/>
    <property type="project" value="InterPro"/>
</dbReference>
<dbReference type="AlphaFoldDB" id="A0A401IC84"/>
<dbReference type="NCBIfam" id="TIGR00254">
    <property type="entry name" value="GGDEF"/>
    <property type="match status" value="1"/>
</dbReference>
<dbReference type="InterPro" id="IPR029787">
    <property type="entry name" value="Nucleotide_cyclase"/>
</dbReference>
<dbReference type="PANTHER" id="PTHR33121">
    <property type="entry name" value="CYCLIC DI-GMP PHOSPHODIESTERASE PDEF"/>
    <property type="match status" value="1"/>
</dbReference>
<feature type="modified residue" description="4-aspartylphosphate" evidence="1">
    <location>
        <position position="54"/>
    </location>
</feature>
<sequence length="612" mass="70396">MNSPVILVVDDEPRNFDVIESFLSHENYELNYASSGEEALESLNLMPIDLILLDVMMPEMDGLEACSLIKVNPQWQSIPIIMVTALTAKEDLARCLNTGADDFISKPVNSLELRARVNSMLRIKQQYDEIQIGLQRQAILEAEKIEILENRNIELEKQVAARTASLRATAEVITHNALHDPLTDLPNRRMLLERLELAINKAKQVDSYNYAVLFLDLDKFKVINDSLGHLIGDQLLIKIAENLNNHLQEIYLVTRFGGDEFVILLEYINGIEEIIKITEGILKNFQYPIKLNEYEKEMVVSASIGIVWETKDYSRAADLIRDADIAMYKAKSQGRNSYYIFDAEMHTQAVNRLTLENDLRKALEREEFIVYYQPIMDIQNNILMGFEALVRWQHPTRGFISPIEFISISEDTGLIVSIDTWMFKAVCQQLAIWKNKFPHRFPLKMTINLSAQDIRKASLMEDIDHTLAETGLDGNSITLEITESRLIEDLPQTIDLLTKLKERNIQISIDDFGTGYSSLNYLHRLPANYLKIDRSFVKEMQEENRNYQMISTIINLSNQLGLKVVAEGIETIEQLQWLQQLKCEFGQGYLFSKPLPVQEIEEKFLIGKKERI</sequence>
<protein>
    <submittedName>
        <fullName evidence="6">Diguanylate phosphodiesterase</fullName>
    </submittedName>
</protein>
<evidence type="ECO:0000256" key="1">
    <source>
        <dbReference type="PROSITE-ProRule" id="PRU00169"/>
    </source>
</evidence>
<keyword evidence="2" id="KW-0175">Coiled coil</keyword>
<dbReference type="InterPro" id="IPR000160">
    <property type="entry name" value="GGDEF_dom"/>
</dbReference>
<keyword evidence="7" id="KW-1185">Reference proteome</keyword>
<feature type="domain" description="GGDEF" evidence="5">
    <location>
        <begin position="208"/>
        <end position="343"/>
    </location>
</feature>
<gene>
    <name evidence="6" type="ORF">AsFPU1_0294</name>
</gene>
<organism evidence="6 7">
    <name type="scientific">Aphanothece sacrum FPU1</name>
    <dbReference type="NCBI Taxonomy" id="1920663"/>
    <lineage>
        <taxon>Bacteria</taxon>
        <taxon>Bacillati</taxon>
        <taxon>Cyanobacteriota</taxon>
        <taxon>Cyanophyceae</taxon>
        <taxon>Oscillatoriophycideae</taxon>
        <taxon>Chroococcales</taxon>
        <taxon>Aphanothecaceae</taxon>
        <taxon>Aphanothece</taxon>
    </lineage>
</organism>
<dbReference type="CDD" id="cd01949">
    <property type="entry name" value="GGDEF"/>
    <property type="match status" value="1"/>
</dbReference>
<dbReference type="Pfam" id="PF00072">
    <property type="entry name" value="Response_reg"/>
    <property type="match status" value="1"/>
</dbReference>
<dbReference type="OrthoDB" id="543801at2"/>
<evidence type="ECO:0000259" key="3">
    <source>
        <dbReference type="PROSITE" id="PS50110"/>
    </source>
</evidence>
<dbReference type="PANTHER" id="PTHR33121:SF70">
    <property type="entry name" value="SIGNALING PROTEIN YKOW"/>
    <property type="match status" value="1"/>
</dbReference>
<feature type="coiled-coil region" evidence="2">
    <location>
        <begin position="138"/>
        <end position="165"/>
    </location>
</feature>
<dbReference type="InterPro" id="IPR001633">
    <property type="entry name" value="EAL_dom"/>
</dbReference>
<dbReference type="PROSITE" id="PS50110">
    <property type="entry name" value="RESPONSE_REGULATORY"/>
    <property type="match status" value="1"/>
</dbReference>
<evidence type="ECO:0000259" key="4">
    <source>
        <dbReference type="PROSITE" id="PS50883"/>
    </source>
</evidence>
<dbReference type="SUPFAM" id="SSF52172">
    <property type="entry name" value="CheY-like"/>
    <property type="match status" value="1"/>
</dbReference>
<evidence type="ECO:0000256" key="2">
    <source>
        <dbReference type="SAM" id="Coils"/>
    </source>
</evidence>
<dbReference type="Pfam" id="PF00990">
    <property type="entry name" value="GGDEF"/>
    <property type="match status" value="1"/>
</dbReference>
<reference evidence="7" key="1">
    <citation type="submission" date="2017-05" db="EMBL/GenBank/DDBJ databases">
        <title>Physiological properties and genetic analysis related to exopolysaccharide production of fresh-water unicellular cyanobacterium Aphanothece sacrum, Suizenji Nori, that has been cultured as a food source in Japan.</title>
        <authorList>
            <person name="Kanesaki Y."/>
            <person name="Yoshikawa S."/>
            <person name="Ohki K."/>
        </authorList>
    </citation>
    <scope>NUCLEOTIDE SEQUENCE [LARGE SCALE GENOMIC DNA]</scope>
    <source>
        <strain evidence="7">FPU1</strain>
    </source>
</reference>
<dbReference type="Pfam" id="PF00563">
    <property type="entry name" value="EAL"/>
    <property type="match status" value="1"/>
</dbReference>
<evidence type="ECO:0000313" key="7">
    <source>
        <dbReference type="Proteomes" id="UP000287247"/>
    </source>
</evidence>
<feature type="domain" description="EAL" evidence="4">
    <location>
        <begin position="352"/>
        <end position="608"/>
    </location>
</feature>
<dbReference type="PROSITE" id="PS50883">
    <property type="entry name" value="EAL"/>
    <property type="match status" value="1"/>
</dbReference>
<dbReference type="InterPro" id="IPR011006">
    <property type="entry name" value="CheY-like_superfamily"/>
</dbReference>
<dbReference type="FunFam" id="3.20.20.450:FF:000001">
    <property type="entry name" value="Cyclic di-GMP phosphodiesterase yahA"/>
    <property type="match status" value="1"/>
</dbReference>
<dbReference type="RefSeq" id="WP_124970106.1">
    <property type="nucleotide sequence ID" value="NZ_BDQK01000001.1"/>
</dbReference>
<dbReference type="Gene3D" id="3.40.50.2300">
    <property type="match status" value="1"/>
</dbReference>
<dbReference type="EMBL" id="BDQK01000001">
    <property type="protein sequence ID" value="GBF78903.1"/>
    <property type="molecule type" value="Genomic_DNA"/>
</dbReference>
<dbReference type="SUPFAM" id="SSF55073">
    <property type="entry name" value="Nucleotide cyclase"/>
    <property type="match status" value="1"/>
</dbReference>
<dbReference type="Gene3D" id="3.30.70.270">
    <property type="match status" value="1"/>
</dbReference>
<dbReference type="SMART" id="SM00448">
    <property type="entry name" value="REC"/>
    <property type="match status" value="1"/>
</dbReference>
<dbReference type="InterPro" id="IPR035919">
    <property type="entry name" value="EAL_sf"/>
</dbReference>
<dbReference type="GO" id="GO:0071111">
    <property type="term" value="F:cyclic-guanylate-specific phosphodiesterase activity"/>
    <property type="evidence" value="ECO:0007669"/>
    <property type="project" value="InterPro"/>
</dbReference>
<dbReference type="InterPro" id="IPR043128">
    <property type="entry name" value="Rev_trsase/Diguanyl_cyclase"/>
</dbReference>
<dbReference type="Proteomes" id="UP000287247">
    <property type="component" value="Unassembled WGS sequence"/>
</dbReference>
<dbReference type="SUPFAM" id="SSF141868">
    <property type="entry name" value="EAL domain-like"/>
    <property type="match status" value="1"/>
</dbReference>
<evidence type="ECO:0000313" key="6">
    <source>
        <dbReference type="EMBL" id="GBF78903.1"/>
    </source>
</evidence>
<dbReference type="SMART" id="SM00267">
    <property type="entry name" value="GGDEF"/>
    <property type="match status" value="1"/>
</dbReference>
<dbReference type="CDD" id="cd01948">
    <property type="entry name" value="EAL"/>
    <property type="match status" value="1"/>
</dbReference>
<dbReference type="Gene3D" id="3.20.20.450">
    <property type="entry name" value="EAL domain"/>
    <property type="match status" value="1"/>
</dbReference>
<dbReference type="InterPro" id="IPR001789">
    <property type="entry name" value="Sig_transdc_resp-reg_receiver"/>
</dbReference>
<keyword evidence="1" id="KW-0597">Phosphoprotein</keyword>
<comment type="caution">
    <text evidence="6">The sequence shown here is derived from an EMBL/GenBank/DDBJ whole genome shotgun (WGS) entry which is preliminary data.</text>
</comment>
<dbReference type="PROSITE" id="PS50887">
    <property type="entry name" value="GGDEF"/>
    <property type="match status" value="1"/>
</dbReference>